<dbReference type="Proteomes" id="UP000261660">
    <property type="component" value="Unplaced"/>
</dbReference>
<keyword evidence="3" id="KW-1185">Reference proteome</keyword>
<sequence>MKSNDIRVARGLLGEIDAHLKVREMLAATMRKIVDMVTGDRLRSEEVLNEHAELSQYKCYKAAMTHYKYTCFNWHKTKYEYALRHLYALVNLCERGYSADRYVLLTAPHLPVCLSACLCDHS</sequence>
<dbReference type="InParanoid" id="A0A3Q3EFB3"/>
<reference evidence="2" key="1">
    <citation type="submission" date="2025-08" db="UniProtKB">
        <authorList>
            <consortium name="Ensembl"/>
        </authorList>
    </citation>
    <scope>IDENTIFICATION</scope>
</reference>
<dbReference type="Ensembl" id="ENSLBET00000006359.1">
    <property type="protein sequence ID" value="ENSLBEP00000006058.1"/>
    <property type="gene ID" value="ENSLBEG00000004653.1"/>
</dbReference>
<dbReference type="Gene3D" id="1.10.132.130">
    <property type="match status" value="1"/>
</dbReference>
<evidence type="ECO:0000259" key="1">
    <source>
        <dbReference type="Pfam" id="PF20985"/>
    </source>
</evidence>
<dbReference type="CDD" id="cd21115">
    <property type="entry name" value="legumain_C"/>
    <property type="match status" value="1"/>
</dbReference>
<feature type="domain" description="Legumain prodomain" evidence="1">
    <location>
        <begin position="15"/>
        <end position="101"/>
    </location>
</feature>
<organism evidence="2 3">
    <name type="scientific">Labrus bergylta</name>
    <name type="common">ballan wrasse</name>
    <dbReference type="NCBI Taxonomy" id="56723"/>
    <lineage>
        <taxon>Eukaryota</taxon>
        <taxon>Metazoa</taxon>
        <taxon>Chordata</taxon>
        <taxon>Craniata</taxon>
        <taxon>Vertebrata</taxon>
        <taxon>Euteleostomi</taxon>
        <taxon>Actinopterygii</taxon>
        <taxon>Neopterygii</taxon>
        <taxon>Teleostei</taxon>
        <taxon>Neoteleostei</taxon>
        <taxon>Acanthomorphata</taxon>
        <taxon>Eupercaria</taxon>
        <taxon>Labriformes</taxon>
        <taxon>Labridae</taxon>
        <taxon>Labrus</taxon>
    </lineage>
</organism>
<dbReference type="AlphaFoldDB" id="A0A3Q3EFB3"/>
<evidence type="ECO:0000313" key="3">
    <source>
        <dbReference type="Proteomes" id="UP000261660"/>
    </source>
</evidence>
<dbReference type="InterPro" id="IPR046427">
    <property type="entry name" value="Legumain_prodom_sf"/>
</dbReference>
<dbReference type="STRING" id="56723.ENSLBEP00000006058"/>
<dbReference type="GeneTree" id="ENSGT01070000256982"/>
<dbReference type="InterPro" id="IPR048501">
    <property type="entry name" value="Legum_prodom"/>
</dbReference>
<proteinExistence type="predicted"/>
<name>A0A3Q3EFB3_9LABR</name>
<accession>A0A3Q3EFB3</accession>
<reference evidence="2" key="2">
    <citation type="submission" date="2025-09" db="UniProtKB">
        <authorList>
            <consortium name="Ensembl"/>
        </authorList>
    </citation>
    <scope>IDENTIFICATION</scope>
</reference>
<dbReference type="Pfam" id="PF20985">
    <property type="entry name" value="Legum_prodom"/>
    <property type="match status" value="1"/>
</dbReference>
<protein>
    <recommendedName>
        <fullName evidence="1">Legumain prodomain domain-containing protein</fullName>
    </recommendedName>
</protein>
<evidence type="ECO:0000313" key="2">
    <source>
        <dbReference type="Ensembl" id="ENSLBEP00000006058.1"/>
    </source>
</evidence>